<sequence>MAAPFDGGSAQAGAPPAVEELEADAGAEEASDAPRVTLDDVLAEPAAPAAAPLPARQAQPLGAAMRTARVASIAGRAAQILVRGVDGPIEAEVAPEVDPEVIADARARGDAVLVELCDGALPLIVGALATQRPKALHLKAETITIEGEQELLLRSGRGAVRIREDGDIEVVGSRISAASRGLFRIVGRLLRLN</sequence>
<feature type="region of interest" description="Disordered" evidence="1">
    <location>
        <begin position="1"/>
        <end position="32"/>
    </location>
</feature>
<reference evidence="2 3" key="1">
    <citation type="submission" date="2014-02" db="EMBL/GenBank/DDBJ databases">
        <title>The small core and large imbalanced accessory genome model reveals a collaborative survival strategy of Sorangium cellulosum strains in nature.</title>
        <authorList>
            <person name="Han K."/>
            <person name="Peng R."/>
            <person name="Blom J."/>
            <person name="Li Y.-Z."/>
        </authorList>
    </citation>
    <scope>NUCLEOTIDE SEQUENCE [LARGE SCALE GENOMIC DNA]</scope>
    <source>
        <strain evidence="2 3">So0008-312</strain>
    </source>
</reference>
<gene>
    <name evidence="2" type="ORF">BE15_21170</name>
</gene>
<protein>
    <submittedName>
        <fullName evidence="2">Uncharacterized protein</fullName>
    </submittedName>
</protein>
<evidence type="ECO:0000256" key="1">
    <source>
        <dbReference type="SAM" id="MobiDB-lite"/>
    </source>
</evidence>
<evidence type="ECO:0000313" key="3">
    <source>
        <dbReference type="Proteomes" id="UP000075260"/>
    </source>
</evidence>
<proteinExistence type="predicted"/>
<dbReference type="EMBL" id="JEMA01000386">
    <property type="protein sequence ID" value="KYF70599.1"/>
    <property type="molecule type" value="Genomic_DNA"/>
</dbReference>
<evidence type="ECO:0000313" key="2">
    <source>
        <dbReference type="EMBL" id="KYF70599.1"/>
    </source>
</evidence>
<dbReference type="OrthoDB" id="5514680at2"/>
<name>A0A150QRL9_SORCE</name>
<dbReference type="RefSeq" id="WP_061607537.1">
    <property type="nucleotide sequence ID" value="NZ_JEMA01000386.1"/>
</dbReference>
<dbReference type="Proteomes" id="UP000075260">
    <property type="component" value="Unassembled WGS sequence"/>
</dbReference>
<dbReference type="AlphaFoldDB" id="A0A150QRL9"/>
<feature type="compositionally biased region" description="Acidic residues" evidence="1">
    <location>
        <begin position="19"/>
        <end position="31"/>
    </location>
</feature>
<comment type="caution">
    <text evidence="2">The sequence shown here is derived from an EMBL/GenBank/DDBJ whole genome shotgun (WGS) entry which is preliminary data.</text>
</comment>
<accession>A0A150QRL9</accession>
<organism evidence="2 3">
    <name type="scientific">Sorangium cellulosum</name>
    <name type="common">Polyangium cellulosum</name>
    <dbReference type="NCBI Taxonomy" id="56"/>
    <lineage>
        <taxon>Bacteria</taxon>
        <taxon>Pseudomonadati</taxon>
        <taxon>Myxococcota</taxon>
        <taxon>Polyangia</taxon>
        <taxon>Polyangiales</taxon>
        <taxon>Polyangiaceae</taxon>
        <taxon>Sorangium</taxon>
    </lineage>
</organism>